<evidence type="ECO:0000313" key="3">
    <source>
        <dbReference type="Proteomes" id="UP001162734"/>
    </source>
</evidence>
<evidence type="ECO:0008006" key="4">
    <source>
        <dbReference type="Google" id="ProtNLM"/>
    </source>
</evidence>
<keyword evidence="1" id="KW-0472">Membrane</keyword>
<feature type="transmembrane region" description="Helical" evidence="1">
    <location>
        <begin position="108"/>
        <end position="136"/>
    </location>
</feature>
<feature type="transmembrane region" description="Helical" evidence="1">
    <location>
        <begin position="6"/>
        <end position="29"/>
    </location>
</feature>
<accession>A0ABN6N893</accession>
<dbReference type="Pfam" id="PF11026">
    <property type="entry name" value="DUF2721"/>
    <property type="match status" value="1"/>
</dbReference>
<sequence>MTGDALQRIAAAVTPAVMVSACGLIALGLDNQASRMAMRLRELAGEHRREEGADRRPHLREQVAILGRRHRLIARALLLDYAALLAFVATSLLSLAQGLVPIPAEVPFLTFLAGVLGLGAMAVFAILAVNLAGAALRLEQREVLRDGEGEAPLAAGLRRPAPTRT</sequence>
<keyword evidence="3" id="KW-1185">Reference proteome</keyword>
<gene>
    <name evidence="2" type="ORF">AMPC_11810</name>
</gene>
<keyword evidence="1" id="KW-1133">Transmembrane helix</keyword>
<evidence type="ECO:0000256" key="1">
    <source>
        <dbReference type="SAM" id="Phobius"/>
    </source>
</evidence>
<name>A0ABN6N893_9BACT</name>
<dbReference type="RefSeq" id="WP_248345208.1">
    <property type="nucleotide sequence ID" value="NZ_AP025592.1"/>
</dbReference>
<dbReference type="EMBL" id="AP025592">
    <property type="protein sequence ID" value="BDG08068.1"/>
    <property type="molecule type" value="Genomic_DNA"/>
</dbReference>
<dbReference type="InterPro" id="IPR021279">
    <property type="entry name" value="DUF2721"/>
</dbReference>
<keyword evidence="1" id="KW-0812">Transmembrane</keyword>
<evidence type="ECO:0000313" key="2">
    <source>
        <dbReference type="EMBL" id="BDG08068.1"/>
    </source>
</evidence>
<protein>
    <recommendedName>
        <fullName evidence="4">DUF2721 domain-containing protein</fullName>
    </recommendedName>
</protein>
<feature type="transmembrane region" description="Helical" evidence="1">
    <location>
        <begin position="78"/>
        <end position="96"/>
    </location>
</feature>
<reference evidence="3" key="1">
    <citation type="journal article" date="2022" name="Int. J. Syst. Evol. Microbiol.">
        <title>Anaeromyxobacter oryzae sp. nov., Anaeromyxobacter diazotrophicus sp. nov. and Anaeromyxobacter paludicola sp. nov., isolated from paddy soils.</title>
        <authorList>
            <person name="Itoh H."/>
            <person name="Xu Z."/>
            <person name="Mise K."/>
            <person name="Masuda Y."/>
            <person name="Ushijima N."/>
            <person name="Hayakawa C."/>
            <person name="Shiratori Y."/>
            <person name="Senoo K."/>
        </authorList>
    </citation>
    <scope>NUCLEOTIDE SEQUENCE [LARGE SCALE GENOMIC DNA]</scope>
    <source>
        <strain evidence="3">Red630</strain>
    </source>
</reference>
<dbReference type="Proteomes" id="UP001162734">
    <property type="component" value="Chromosome"/>
</dbReference>
<proteinExistence type="predicted"/>
<organism evidence="2 3">
    <name type="scientific">Anaeromyxobacter paludicola</name>
    <dbReference type="NCBI Taxonomy" id="2918171"/>
    <lineage>
        <taxon>Bacteria</taxon>
        <taxon>Pseudomonadati</taxon>
        <taxon>Myxococcota</taxon>
        <taxon>Myxococcia</taxon>
        <taxon>Myxococcales</taxon>
        <taxon>Cystobacterineae</taxon>
        <taxon>Anaeromyxobacteraceae</taxon>
        <taxon>Anaeromyxobacter</taxon>
    </lineage>
</organism>